<proteinExistence type="predicted"/>
<reference evidence="1 2" key="1">
    <citation type="submission" date="2019-06" db="EMBL/GenBank/DDBJ databases">
        <title>A chromosomal-level reference genome of Carpinus fangiana (Coryloideae, Betulaceae).</title>
        <authorList>
            <person name="Yang X."/>
            <person name="Wang Z."/>
            <person name="Zhang L."/>
            <person name="Hao G."/>
            <person name="Liu J."/>
            <person name="Yang Y."/>
        </authorList>
    </citation>
    <scope>NUCLEOTIDE SEQUENCE [LARGE SCALE GENOMIC DNA]</scope>
    <source>
        <strain evidence="1">Cfa_2016G</strain>
        <tissue evidence="1">Leaf</tissue>
    </source>
</reference>
<evidence type="ECO:0000313" key="2">
    <source>
        <dbReference type="Proteomes" id="UP000327013"/>
    </source>
</evidence>
<protein>
    <submittedName>
        <fullName evidence="1">Uncharacterized protein</fullName>
    </submittedName>
</protein>
<evidence type="ECO:0000313" key="1">
    <source>
        <dbReference type="EMBL" id="KAE7997041.1"/>
    </source>
</evidence>
<accession>A0A5N6QF00</accession>
<dbReference type="AlphaFoldDB" id="A0A5N6QF00"/>
<dbReference type="Proteomes" id="UP000327013">
    <property type="component" value="Chromosome 1"/>
</dbReference>
<sequence>MARGGASSVLLAGSIGDREVPTHVTAGSWSDWVSLSADCSVSPAIVRRLFSGFAGESVIAGQASEYTKGKKIKNCL</sequence>
<keyword evidence="2" id="KW-1185">Reference proteome</keyword>
<organism evidence="1 2">
    <name type="scientific">Carpinus fangiana</name>
    <dbReference type="NCBI Taxonomy" id="176857"/>
    <lineage>
        <taxon>Eukaryota</taxon>
        <taxon>Viridiplantae</taxon>
        <taxon>Streptophyta</taxon>
        <taxon>Embryophyta</taxon>
        <taxon>Tracheophyta</taxon>
        <taxon>Spermatophyta</taxon>
        <taxon>Magnoliopsida</taxon>
        <taxon>eudicotyledons</taxon>
        <taxon>Gunneridae</taxon>
        <taxon>Pentapetalae</taxon>
        <taxon>rosids</taxon>
        <taxon>fabids</taxon>
        <taxon>Fagales</taxon>
        <taxon>Betulaceae</taxon>
        <taxon>Carpinus</taxon>
    </lineage>
</organism>
<dbReference type="EMBL" id="CM017321">
    <property type="protein sequence ID" value="KAE7997041.1"/>
    <property type="molecule type" value="Genomic_DNA"/>
</dbReference>
<gene>
    <name evidence="1" type="ORF">FH972_001710</name>
</gene>
<name>A0A5N6QF00_9ROSI</name>